<dbReference type="PANTHER" id="PTHR48049">
    <property type="entry name" value="GLYCOSYLTRANSFERASE"/>
    <property type="match status" value="1"/>
</dbReference>
<sequence length="275" mass="31365">MARVCHASCSKGSQNPLHFHSKNIDRLPKPLPHLSSLIHYVKLPLLPVEGLPQNAEATMDLPPTEVRYLKKALDVLQQPMTQLLESLDPDWVFFDFAPYWLGLTAAQLGIKSSFFTICNAPMVAFLGPSSLLIHGDDERKKPEDFTVPPNDFVRRGWCLKSNDVIAVRSCSEIEPEWLQLIESIHRKPVFLVHQLSPTTYETEDKIDMWRSIKEWLDMKEKNFCSVHSIWCEAKPCKPQLTELVLGLELSGLPFSGTSKSSRDCRQRVDRVATWI</sequence>
<keyword evidence="2" id="KW-1185">Reference proteome</keyword>
<dbReference type="Proteomes" id="UP000467840">
    <property type="component" value="Chromosome 12"/>
</dbReference>
<name>A0A6A6K947_HEVBR</name>
<proteinExistence type="predicted"/>
<gene>
    <name evidence="1" type="ORF">GH714_042349</name>
</gene>
<dbReference type="EMBL" id="JAAGAX010000018">
    <property type="protein sequence ID" value="KAF2285307.1"/>
    <property type="molecule type" value="Genomic_DNA"/>
</dbReference>
<accession>A0A6A6K947</accession>
<protein>
    <recommendedName>
        <fullName evidence="3">Anthocyanidin 3-O-glucosyltransferase</fullName>
    </recommendedName>
</protein>
<evidence type="ECO:0008006" key="3">
    <source>
        <dbReference type="Google" id="ProtNLM"/>
    </source>
</evidence>
<dbReference type="GO" id="GO:0035251">
    <property type="term" value="F:UDP-glucosyltransferase activity"/>
    <property type="evidence" value="ECO:0007669"/>
    <property type="project" value="InterPro"/>
</dbReference>
<dbReference type="Gene3D" id="3.40.50.2000">
    <property type="entry name" value="Glycogen Phosphorylase B"/>
    <property type="match status" value="1"/>
</dbReference>
<dbReference type="SUPFAM" id="SSF53756">
    <property type="entry name" value="UDP-Glycosyltransferase/glycogen phosphorylase"/>
    <property type="match status" value="1"/>
</dbReference>
<reference evidence="1 2" key="1">
    <citation type="journal article" date="2020" name="Mol. Plant">
        <title>The Chromosome-Based Rubber Tree Genome Provides New Insights into Spurge Genome Evolution and Rubber Biosynthesis.</title>
        <authorList>
            <person name="Liu J."/>
            <person name="Shi C."/>
            <person name="Shi C.C."/>
            <person name="Li W."/>
            <person name="Zhang Q.J."/>
            <person name="Zhang Y."/>
            <person name="Li K."/>
            <person name="Lu H.F."/>
            <person name="Shi C."/>
            <person name="Zhu S.T."/>
            <person name="Xiao Z.Y."/>
            <person name="Nan H."/>
            <person name="Yue Y."/>
            <person name="Zhu X.G."/>
            <person name="Wu Y."/>
            <person name="Hong X.N."/>
            <person name="Fan G.Y."/>
            <person name="Tong Y."/>
            <person name="Zhang D."/>
            <person name="Mao C.L."/>
            <person name="Liu Y.L."/>
            <person name="Hao S.J."/>
            <person name="Liu W.Q."/>
            <person name="Lv M.Q."/>
            <person name="Zhang H.B."/>
            <person name="Liu Y."/>
            <person name="Hu-Tang G.R."/>
            <person name="Wang J.P."/>
            <person name="Wang J.H."/>
            <person name="Sun Y.H."/>
            <person name="Ni S.B."/>
            <person name="Chen W.B."/>
            <person name="Zhang X.C."/>
            <person name="Jiao Y.N."/>
            <person name="Eichler E.E."/>
            <person name="Li G.H."/>
            <person name="Liu X."/>
            <person name="Gao L.Z."/>
        </authorList>
    </citation>
    <scope>NUCLEOTIDE SEQUENCE [LARGE SCALE GENOMIC DNA]</scope>
    <source>
        <strain evidence="2">cv. GT1</strain>
        <tissue evidence="1">Leaf</tissue>
    </source>
</reference>
<comment type="caution">
    <text evidence="1">The sequence shown here is derived from an EMBL/GenBank/DDBJ whole genome shotgun (WGS) entry which is preliminary data.</text>
</comment>
<evidence type="ECO:0000313" key="2">
    <source>
        <dbReference type="Proteomes" id="UP000467840"/>
    </source>
</evidence>
<dbReference type="AlphaFoldDB" id="A0A6A6K947"/>
<dbReference type="PANTHER" id="PTHR48049:SF160">
    <property type="entry name" value="UDP-GLYCOSYLTRANSFERASE 91A1"/>
    <property type="match status" value="1"/>
</dbReference>
<dbReference type="InterPro" id="IPR050481">
    <property type="entry name" value="UDP-glycosyltransf_plant"/>
</dbReference>
<evidence type="ECO:0000313" key="1">
    <source>
        <dbReference type="EMBL" id="KAF2285307.1"/>
    </source>
</evidence>
<organism evidence="1 2">
    <name type="scientific">Hevea brasiliensis</name>
    <name type="common">Para rubber tree</name>
    <name type="synonym">Siphonia brasiliensis</name>
    <dbReference type="NCBI Taxonomy" id="3981"/>
    <lineage>
        <taxon>Eukaryota</taxon>
        <taxon>Viridiplantae</taxon>
        <taxon>Streptophyta</taxon>
        <taxon>Embryophyta</taxon>
        <taxon>Tracheophyta</taxon>
        <taxon>Spermatophyta</taxon>
        <taxon>Magnoliopsida</taxon>
        <taxon>eudicotyledons</taxon>
        <taxon>Gunneridae</taxon>
        <taxon>Pentapetalae</taxon>
        <taxon>rosids</taxon>
        <taxon>fabids</taxon>
        <taxon>Malpighiales</taxon>
        <taxon>Euphorbiaceae</taxon>
        <taxon>Crotonoideae</taxon>
        <taxon>Micrandreae</taxon>
        <taxon>Hevea</taxon>
    </lineage>
</organism>